<keyword evidence="1" id="KW-0732">Signal</keyword>
<dbReference type="EMBL" id="PDZR01000008">
    <property type="protein sequence ID" value="PNG26348.1"/>
    <property type="molecule type" value="Genomic_DNA"/>
</dbReference>
<feature type="signal peptide" evidence="1">
    <location>
        <begin position="1"/>
        <end position="22"/>
    </location>
</feature>
<evidence type="ECO:0000313" key="3">
    <source>
        <dbReference type="Proteomes" id="UP000236286"/>
    </source>
</evidence>
<dbReference type="OrthoDB" id="7306240at2"/>
<feature type="chain" id="PRO_5014458618" evidence="1">
    <location>
        <begin position="23"/>
        <end position="115"/>
    </location>
</feature>
<sequence length="115" mass="12247">MNGFAAVALAAFALAAGGPARAEKPTRFWNLTSKTVSDLRLAPAGTGKFGENQCLNDKDKEVDHDERLNLAGVATGTYDAKVGYEDGRVCLAKNIAIEAGQIFSIEDKDLIDCNK</sequence>
<protein>
    <submittedName>
        <fullName evidence="2">Uncharacterized protein</fullName>
    </submittedName>
</protein>
<accession>A0A2J7THV3</accession>
<evidence type="ECO:0000313" key="2">
    <source>
        <dbReference type="EMBL" id="PNG26348.1"/>
    </source>
</evidence>
<evidence type="ECO:0000256" key="1">
    <source>
        <dbReference type="SAM" id="SignalP"/>
    </source>
</evidence>
<dbReference type="Proteomes" id="UP000236286">
    <property type="component" value="Unassembled WGS sequence"/>
</dbReference>
<proteinExistence type="predicted"/>
<comment type="caution">
    <text evidence="2">The sequence shown here is derived from an EMBL/GenBank/DDBJ whole genome shotgun (WGS) entry which is preliminary data.</text>
</comment>
<gene>
    <name evidence="2" type="ORF">CR492_09165</name>
</gene>
<name>A0A2J7THV3_METSI</name>
<dbReference type="AlphaFoldDB" id="A0A2J7THV3"/>
<organism evidence="2 3">
    <name type="scientific">Methylocella silvestris</name>
    <dbReference type="NCBI Taxonomy" id="199596"/>
    <lineage>
        <taxon>Bacteria</taxon>
        <taxon>Pseudomonadati</taxon>
        <taxon>Pseudomonadota</taxon>
        <taxon>Alphaproteobacteria</taxon>
        <taxon>Hyphomicrobiales</taxon>
        <taxon>Beijerinckiaceae</taxon>
        <taxon>Methylocella</taxon>
    </lineage>
</organism>
<reference evidence="2 3" key="1">
    <citation type="submission" date="2017-10" db="EMBL/GenBank/DDBJ databases">
        <title>Genome announcement of Methylocella silvestris TVC from permafrost.</title>
        <authorList>
            <person name="Wang J."/>
            <person name="Geng K."/>
            <person name="Ul-Haque F."/>
            <person name="Crombie A.T."/>
            <person name="Street L.E."/>
            <person name="Wookey P.A."/>
            <person name="Murrell J.C."/>
            <person name="Pratscher J."/>
        </authorList>
    </citation>
    <scope>NUCLEOTIDE SEQUENCE [LARGE SCALE GENOMIC DNA]</scope>
    <source>
        <strain evidence="2 3">TVC</strain>
    </source>
</reference>